<feature type="domain" description="ABC3 transporter permease C-terminal" evidence="9">
    <location>
        <begin position="991"/>
        <end position="1104"/>
    </location>
</feature>
<gene>
    <name evidence="10" type="ORF">ACFP0N_15595</name>
</gene>
<feature type="transmembrane region" description="Helical" evidence="8">
    <location>
        <begin position="12"/>
        <end position="36"/>
    </location>
</feature>
<feature type="compositionally biased region" description="Low complexity" evidence="7">
    <location>
        <begin position="672"/>
        <end position="686"/>
    </location>
</feature>
<keyword evidence="11" id="KW-1185">Reference proteome</keyword>
<feature type="transmembrane region" description="Helical" evidence="8">
    <location>
        <begin position="496"/>
        <end position="516"/>
    </location>
</feature>
<dbReference type="PANTHER" id="PTHR30572">
    <property type="entry name" value="MEMBRANE COMPONENT OF TRANSPORTER-RELATED"/>
    <property type="match status" value="1"/>
</dbReference>
<dbReference type="RefSeq" id="WP_313761889.1">
    <property type="nucleotide sequence ID" value="NZ_BAAAVH010000101.1"/>
</dbReference>
<evidence type="ECO:0000313" key="10">
    <source>
        <dbReference type="EMBL" id="MFC5886390.1"/>
    </source>
</evidence>
<feature type="transmembrane region" description="Helical" evidence="8">
    <location>
        <begin position="322"/>
        <end position="345"/>
    </location>
</feature>
<dbReference type="InterPro" id="IPR003838">
    <property type="entry name" value="ABC3_permease_C"/>
</dbReference>
<sequence>MLGFVVRRLRGRLPLAGAVLLTVLITTAVLTALVAFNRTVGEAGLRQSLQGGGHARTTVLVTGEHGLDKRSADDAAVTAYGSGLFGGISVRTDTVARSRSYGLPAAGGTTVPATAPATAPAGTAAGAKAADLTLLASLDRGRARLLAGVWPAAVQRPAQGSPVQGSPAQAPVEVAVPQTTLARLGLDAGALPAEVRLDDRLDGRTLTVRITGVYRAQDPADTYWRLDTLGGREIQTGGFTTYGPLLVDDSAFTTAAVPQSSRGWLLGADFAGLRDSEAAAVRDRAAGLAGDLTRATGLQVRTELPVILQEVESSALVARSTLLIGALQLAVLAGAVLLLVVHLMAARQEGENALLAARGASGARLGVFSATESLLLALPAALLAPLCTPLLLGALAGRGPLARVPLDTGLSWTLWPIAAACALACVLLTTAPTLVRGAGGAVLRRAGRRQALVAGAARSGADLAVVGLAVLAYYQLAHYEGGLSADADGRLNLDPVLIAAPTLALGAGTLLVLRLLPLAARLGGRIAARGRGLVPALAGWQLARRPGRAAGPVLLLVLAVSTGVLALGQQSTWSASQRDQAAFATAGGLRITGSQLPAMGQAGRYGALPGGDRLIPVIRQEYSLADGAPAQLLALDAAGFADRVPVRPDLLGGQNRRDLYAPLAAPPLAAPAPAGAGAGATPTSAGAGAGAGGGVPLPGTPARIDLDLTNEPSAAAGLPPEAWVLLRDRFGDTFRVPLTGVPARGSAVASADLAAVAGAPVGTPAAPLGLVGLVLALGTEQGPPLVGELSVRGIAVADSATGPATAVPAPAGLAWRTSTAPGEAGSGSEVLPDRPGRLFGLRYAPGNTGVRQAVLVPAGPETPAVLPGLATRSYLAGIGAAVGDTVQVTLGANALKVRITGVVDSVPVAGSTTLVVDLAATGRLLAAGGRQLPAVTEWWLPATGPDDPVPARAAAALRDTPGGQQLLLDSEVADGLLADPLSAAPQGALAAIALASTVLAAIGFAAAAAASARERAAEFTVLLALGTPRRWLLRTAAAEQAVLVLLGGLVGLGLGALIVRLIVPLLVLTPAARRPVPEVLVDLPLGWSLLLTAAIGVVPLLSAFLIGRSRRDVAARLRHVEEM</sequence>
<evidence type="ECO:0000259" key="9">
    <source>
        <dbReference type="Pfam" id="PF02687"/>
    </source>
</evidence>
<evidence type="ECO:0000256" key="7">
    <source>
        <dbReference type="SAM" id="MobiDB-lite"/>
    </source>
</evidence>
<feature type="transmembrane region" description="Helical" evidence="8">
    <location>
        <begin position="365"/>
        <end position="392"/>
    </location>
</feature>
<evidence type="ECO:0000256" key="5">
    <source>
        <dbReference type="ARBA" id="ARBA00023136"/>
    </source>
</evidence>
<keyword evidence="2" id="KW-1003">Cell membrane</keyword>
<feature type="transmembrane region" description="Helical" evidence="8">
    <location>
        <begin position="412"/>
        <end position="435"/>
    </location>
</feature>
<feature type="transmembrane region" description="Helical" evidence="8">
    <location>
        <begin position="456"/>
        <end position="476"/>
    </location>
</feature>
<proteinExistence type="inferred from homology"/>
<feature type="region of interest" description="Disordered" evidence="7">
    <location>
        <begin position="672"/>
        <end position="705"/>
    </location>
</feature>
<dbReference type="Pfam" id="PF02687">
    <property type="entry name" value="FtsX"/>
    <property type="match status" value="1"/>
</dbReference>
<evidence type="ECO:0000313" key="11">
    <source>
        <dbReference type="Proteomes" id="UP001596067"/>
    </source>
</evidence>
<name>A0ABW1EXQ6_9ACTN</name>
<accession>A0ABW1EXQ6</accession>
<evidence type="ECO:0000256" key="1">
    <source>
        <dbReference type="ARBA" id="ARBA00004651"/>
    </source>
</evidence>
<evidence type="ECO:0000256" key="8">
    <source>
        <dbReference type="SAM" id="Phobius"/>
    </source>
</evidence>
<protein>
    <submittedName>
        <fullName evidence="10">FtsX-like permease family protein</fullName>
    </submittedName>
</protein>
<dbReference type="Proteomes" id="UP001596067">
    <property type="component" value="Unassembled WGS sequence"/>
</dbReference>
<comment type="caution">
    <text evidence="10">The sequence shown here is derived from an EMBL/GenBank/DDBJ whole genome shotgun (WGS) entry which is preliminary data.</text>
</comment>
<dbReference type="InterPro" id="IPR050250">
    <property type="entry name" value="Macrolide_Exporter_MacB"/>
</dbReference>
<keyword evidence="3 8" id="KW-0812">Transmembrane</keyword>
<keyword evidence="4 8" id="KW-1133">Transmembrane helix</keyword>
<reference evidence="11" key="1">
    <citation type="journal article" date="2019" name="Int. J. Syst. Evol. Microbiol.">
        <title>The Global Catalogue of Microorganisms (GCM) 10K type strain sequencing project: providing services to taxonomists for standard genome sequencing and annotation.</title>
        <authorList>
            <consortium name="The Broad Institute Genomics Platform"/>
            <consortium name="The Broad Institute Genome Sequencing Center for Infectious Disease"/>
            <person name="Wu L."/>
            <person name="Ma J."/>
        </authorList>
    </citation>
    <scope>NUCLEOTIDE SEQUENCE [LARGE SCALE GENOMIC DNA]</scope>
    <source>
        <strain evidence="11">CGMCC 4.1469</strain>
    </source>
</reference>
<feature type="transmembrane region" description="Helical" evidence="8">
    <location>
        <begin position="1042"/>
        <end position="1067"/>
    </location>
</feature>
<evidence type="ECO:0000256" key="4">
    <source>
        <dbReference type="ARBA" id="ARBA00022989"/>
    </source>
</evidence>
<evidence type="ECO:0000256" key="6">
    <source>
        <dbReference type="ARBA" id="ARBA00038076"/>
    </source>
</evidence>
<feature type="compositionally biased region" description="Gly residues" evidence="7">
    <location>
        <begin position="687"/>
        <end position="696"/>
    </location>
</feature>
<feature type="transmembrane region" description="Helical" evidence="8">
    <location>
        <begin position="988"/>
        <end position="1010"/>
    </location>
</feature>
<feature type="transmembrane region" description="Helical" evidence="8">
    <location>
        <begin position="549"/>
        <end position="568"/>
    </location>
</feature>
<feature type="transmembrane region" description="Helical" evidence="8">
    <location>
        <begin position="1087"/>
        <end position="1107"/>
    </location>
</feature>
<comment type="similarity">
    <text evidence="6">Belongs to the ABC-4 integral membrane protein family.</text>
</comment>
<evidence type="ECO:0000256" key="3">
    <source>
        <dbReference type="ARBA" id="ARBA00022692"/>
    </source>
</evidence>
<dbReference type="PANTHER" id="PTHR30572:SF4">
    <property type="entry name" value="ABC TRANSPORTER PERMEASE YTRF"/>
    <property type="match status" value="1"/>
</dbReference>
<keyword evidence="5 8" id="KW-0472">Membrane</keyword>
<organism evidence="10 11">
    <name type="scientific">Kitasatospora aburaviensis</name>
    <dbReference type="NCBI Taxonomy" id="67265"/>
    <lineage>
        <taxon>Bacteria</taxon>
        <taxon>Bacillati</taxon>
        <taxon>Actinomycetota</taxon>
        <taxon>Actinomycetes</taxon>
        <taxon>Kitasatosporales</taxon>
        <taxon>Streptomycetaceae</taxon>
        <taxon>Kitasatospora</taxon>
    </lineage>
</organism>
<dbReference type="EMBL" id="JBHSOD010000016">
    <property type="protein sequence ID" value="MFC5886390.1"/>
    <property type="molecule type" value="Genomic_DNA"/>
</dbReference>
<evidence type="ECO:0000256" key="2">
    <source>
        <dbReference type="ARBA" id="ARBA00022475"/>
    </source>
</evidence>
<comment type="subcellular location">
    <subcellularLocation>
        <location evidence="1">Cell membrane</location>
        <topology evidence="1">Multi-pass membrane protein</topology>
    </subcellularLocation>
</comment>